<dbReference type="SUPFAM" id="SSF48065">
    <property type="entry name" value="DBL homology domain (DH-domain)"/>
    <property type="match status" value="1"/>
</dbReference>
<evidence type="ECO:0000313" key="3">
    <source>
        <dbReference type="Proteomes" id="UP000764110"/>
    </source>
</evidence>
<reference evidence="2 3" key="1">
    <citation type="submission" date="2020-07" db="EMBL/GenBank/DDBJ databases">
        <title>Metarhizium humberi genome.</title>
        <authorList>
            <person name="Lysoe E."/>
        </authorList>
    </citation>
    <scope>NUCLEOTIDE SEQUENCE [LARGE SCALE GENOMIC DNA]</scope>
    <source>
        <strain evidence="2 3">ESALQ1638</strain>
    </source>
</reference>
<dbReference type="EMBL" id="JACEFI010000013">
    <property type="protein sequence ID" value="KAH0595300.1"/>
    <property type="molecule type" value="Genomic_DNA"/>
</dbReference>
<dbReference type="AlphaFoldDB" id="A0A9P8MB12"/>
<dbReference type="Proteomes" id="UP000764110">
    <property type="component" value="Unassembled WGS sequence"/>
</dbReference>
<dbReference type="InterPro" id="IPR000219">
    <property type="entry name" value="DH_dom"/>
</dbReference>
<evidence type="ECO:0000313" key="2">
    <source>
        <dbReference type="EMBL" id="KAH0595300.1"/>
    </source>
</evidence>
<gene>
    <name evidence="2" type="ORF">MHUMG1_07050</name>
</gene>
<dbReference type="GO" id="GO:0005085">
    <property type="term" value="F:guanyl-nucleotide exchange factor activity"/>
    <property type="evidence" value="ECO:0007669"/>
    <property type="project" value="InterPro"/>
</dbReference>
<protein>
    <recommendedName>
        <fullName evidence="1">DH domain-containing protein</fullName>
    </recommendedName>
</protein>
<feature type="domain" description="DH" evidence="1">
    <location>
        <begin position="68"/>
        <end position="181"/>
    </location>
</feature>
<name>A0A9P8MB12_9HYPO</name>
<keyword evidence="3" id="KW-1185">Reference proteome</keyword>
<organism evidence="2 3">
    <name type="scientific">Metarhizium humberi</name>
    <dbReference type="NCBI Taxonomy" id="2596975"/>
    <lineage>
        <taxon>Eukaryota</taxon>
        <taxon>Fungi</taxon>
        <taxon>Dikarya</taxon>
        <taxon>Ascomycota</taxon>
        <taxon>Pezizomycotina</taxon>
        <taxon>Sordariomycetes</taxon>
        <taxon>Hypocreomycetidae</taxon>
        <taxon>Hypocreales</taxon>
        <taxon>Clavicipitaceae</taxon>
        <taxon>Metarhizium</taxon>
    </lineage>
</organism>
<dbReference type="InterPro" id="IPR035899">
    <property type="entry name" value="DBL_dom_sf"/>
</dbReference>
<sequence length="266" mass="30077">MASHHGNYQAVICQIGFGAPAKGTFEAPVCASQVDRGTDVLTEPKQSEDVTIDRPIKLDPDALDRAVKRRRILDELVHTEEDYISDIRLLLNLHEEFLDELQRAVSNSGIKEFGYLEGVTGIPDQPLHDRTQVFSRNGRANVHRGRSIIETSELCAEPQVIVEVSKIFERQMSRFFIYKEYGAKYEMMVQETASVYDTLPDWDWNQKGLEALAATMKDLLVKTDSYFQTGVSIRFPKIVYDLSVMFAYAELSMSVGKLQMGLTANT</sequence>
<dbReference type="PROSITE" id="PS50010">
    <property type="entry name" value="DH_2"/>
    <property type="match status" value="1"/>
</dbReference>
<accession>A0A9P8MB12</accession>
<evidence type="ECO:0000259" key="1">
    <source>
        <dbReference type="PROSITE" id="PS50010"/>
    </source>
</evidence>
<proteinExistence type="predicted"/>
<dbReference type="Gene3D" id="1.20.900.10">
    <property type="entry name" value="Dbl homology (DH) domain"/>
    <property type="match status" value="1"/>
</dbReference>
<comment type="caution">
    <text evidence="2">The sequence shown here is derived from an EMBL/GenBank/DDBJ whole genome shotgun (WGS) entry which is preliminary data.</text>
</comment>